<feature type="region of interest" description="Disordered" evidence="1">
    <location>
        <begin position="74"/>
        <end position="98"/>
    </location>
</feature>
<evidence type="ECO:0000313" key="3">
    <source>
        <dbReference type="Proteomes" id="UP000198775"/>
    </source>
</evidence>
<proteinExistence type="predicted"/>
<reference evidence="3" key="1">
    <citation type="submission" date="2016-10" db="EMBL/GenBank/DDBJ databases">
        <authorList>
            <person name="Varghese N."/>
            <person name="Submissions S."/>
        </authorList>
    </citation>
    <scope>NUCLEOTIDE SEQUENCE [LARGE SCALE GENOMIC DNA]</scope>
    <source>
        <strain evidence="3">IBRC-M 10043</strain>
    </source>
</reference>
<feature type="compositionally biased region" description="Low complexity" evidence="1">
    <location>
        <begin position="86"/>
        <end position="98"/>
    </location>
</feature>
<evidence type="ECO:0000313" key="2">
    <source>
        <dbReference type="EMBL" id="SEN30095.1"/>
    </source>
</evidence>
<dbReference type="OrthoDB" id="239072at2157"/>
<accession>A0A1H8FEQ8</accession>
<evidence type="ECO:0000256" key="1">
    <source>
        <dbReference type="SAM" id="MobiDB-lite"/>
    </source>
</evidence>
<keyword evidence="3" id="KW-1185">Reference proteome</keyword>
<dbReference type="RefSeq" id="WP_211611273.1">
    <property type="nucleotide sequence ID" value="NZ_FOCX01000002.1"/>
</dbReference>
<protein>
    <submittedName>
        <fullName evidence="2">Uncharacterized protein</fullName>
    </submittedName>
</protein>
<gene>
    <name evidence="2" type="ORF">SAMN05216388_1002268</name>
</gene>
<dbReference type="AlphaFoldDB" id="A0A1H8FEQ8"/>
<dbReference type="Proteomes" id="UP000198775">
    <property type="component" value="Unassembled WGS sequence"/>
</dbReference>
<feature type="compositionally biased region" description="Acidic residues" evidence="1">
    <location>
        <begin position="76"/>
        <end position="85"/>
    </location>
</feature>
<name>A0A1H8FEQ8_9EURY</name>
<organism evidence="2 3">
    <name type="scientific">Halorientalis persicus</name>
    <dbReference type="NCBI Taxonomy" id="1367881"/>
    <lineage>
        <taxon>Archaea</taxon>
        <taxon>Methanobacteriati</taxon>
        <taxon>Methanobacteriota</taxon>
        <taxon>Stenosarchaea group</taxon>
        <taxon>Halobacteria</taxon>
        <taxon>Halobacteriales</taxon>
        <taxon>Haloarculaceae</taxon>
        <taxon>Halorientalis</taxon>
    </lineage>
</organism>
<sequence length="98" mass="10615">MSTLASTDPTTDEWVDIRMTDPEAGEWELDAVVVDGRMEHVDLRVREDLVASFVGCLAEDLSRSQRAALLDRLSEEGADDVDADDTAATSDAADATED</sequence>
<dbReference type="EMBL" id="FOCX01000002">
    <property type="protein sequence ID" value="SEN30095.1"/>
    <property type="molecule type" value="Genomic_DNA"/>
</dbReference>